<dbReference type="Gene3D" id="3.40.50.300">
    <property type="entry name" value="P-loop containing nucleotide triphosphate hydrolases"/>
    <property type="match status" value="1"/>
</dbReference>
<dbReference type="EMBL" id="CP012622">
    <property type="protein sequence ID" value="ALD66172.1"/>
    <property type="molecule type" value="Genomic_DNA"/>
</dbReference>
<accession>A0A0M4JRV9</accession>
<keyword evidence="4 8" id="KW-0418">Kinase</keyword>
<dbReference type="GO" id="GO:0005524">
    <property type="term" value="F:ATP binding"/>
    <property type="evidence" value="ECO:0007669"/>
    <property type="project" value="UniProtKB-UniRule"/>
</dbReference>
<dbReference type="KEGG" id="scj:SCANT_v1c02620"/>
<comment type="catalytic activity">
    <reaction evidence="6 8">
        <text>dCMP + ATP = dCDP + ADP</text>
        <dbReference type="Rhea" id="RHEA:25094"/>
        <dbReference type="ChEBI" id="CHEBI:30616"/>
        <dbReference type="ChEBI" id="CHEBI:57566"/>
        <dbReference type="ChEBI" id="CHEBI:58593"/>
        <dbReference type="ChEBI" id="CHEBI:456216"/>
        <dbReference type="EC" id="2.7.4.25"/>
    </reaction>
</comment>
<dbReference type="PATRIC" id="fig|362837.3.peg.263"/>
<organism evidence="10 11">
    <name type="scientific">Spiroplasma cantharicola</name>
    <dbReference type="NCBI Taxonomy" id="362837"/>
    <lineage>
        <taxon>Bacteria</taxon>
        <taxon>Bacillati</taxon>
        <taxon>Mycoplasmatota</taxon>
        <taxon>Mollicutes</taxon>
        <taxon>Entomoplasmatales</taxon>
        <taxon>Spiroplasmataceae</taxon>
        <taxon>Spiroplasma</taxon>
    </lineage>
</organism>
<evidence type="ECO:0000256" key="1">
    <source>
        <dbReference type="ARBA" id="ARBA00009427"/>
    </source>
</evidence>
<dbReference type="InterPro" id="IPR011994">
    <property type="entry name" value="Cytidylate_kinase_dom"/>
</dbReference>
<reference evidence="10 11" key="1">
    <citation type="journal article" date="2015" name="Genome Announc.">
        <title>Complete Genome Sequence of Spiroplasma cantharicola CC-1T (DSM 21588), a Bacterium Isolated from Soldier Beetle (Cantharis carolinus).</title>
        <authorList>
            <person name="Lo W.S."/>
            <person name="Liu P.Y."/>
            <person name="Kuo C.H."/>
        </authorList>
    </citation>
    <scope>NUCLEOTIDE SEQUENCE [LARGE SCALE GENOMIC DNA]</scope>
    <source>
        <strain evidence="10 11">CC-1</strain>
    </source>
</reference>
<dbReference type="GO" id="GO:0036431">
    <property type="term" value="F:dCMP kinase activity"/>
    <property type="evidence" value="ECO:0007669"/>
    <property type="project" value="InterPro"/>
</dbReference>
<dbReference type="Proteomes" id="UP000063919">
    <property type="component" value="Chromosome"/>
</dbReference>
<proteinExistence type="inferred from homology"/>
<dbReference type="STRING" id="362837.SCANT_v1c02620"/>
<keyword evidence="2 8" id="KW-0808">Transferase</keyword>
<dbReference type="AlphaFoldDB" id="A0A0M4JRV9"/>
<name>A0A0M4JRV9_9MOLU</name>
<evidence type="ECO:0000256" key="8">
    <source>
        <dbReference type="HAMAP-Rule" id="MF_00238"/>
    </source>
</evidence>
<dbReference type="InterPro" id="IPR003136">
    <property type="entry name" value="Cytidylate_kin"/>
</dbReference>
<dbReference type="GO" id="GO:0036430">
    <property type="term" value="F:CMP kinase activity"/>
    <property type="evidence" value="ECO:0007669"/>
    <property type="project" value="RHEA"/>
</dbReference>
<dbReference type="SUPFAM" id="SSF52540">
    <property type="entry name" value="P-loop containing nucleoside triphosphate hydrolases"/>
    <property type="match status" value="1"/>
</dbReference>
<feature type="binding site" evidence="8">
    <location>
        <begin position="10"/>
        <end position="18"/>
    </location>
    <ligand>
        <name>ATP</name>
        <dbReference type="ChEBI" id="CHEBI:30616"/>
    </ligand>
</feature>
<comment type="similarity">
    <text evidence="1 8">Belongs to the cytidylate kinase family. Type 1 subfamily.</text>
</comment>
<evidence type="ECO:0000256" key="6">
    <source>
        <dbReference type="ARBA" id="ARBA00047615"/>
    </source>
</evidence>
<protein>
    <recommendedName>
        <fullName evidence="8">Cytidylate kinase</fullName>
        <shortName evidence="8">CK</shortName>
        <ecNumber evidence="8">2.7.4.25</ecNumber>
    </recommendedName>
    <alternativeName>
        <fullName evidence="8">Cytidine monophosphate kinase</fullName>
        <shortName evidence="8">CMP kinase</shortName>
    </alternativeName>
</protein>
<keyword evidence="3 8" id="KW-0547">Nucleotide-binding</keyword>
<keyword evidence="5 8" id="KW-0067">ATP-binding</keyword>
<dbReference type="RefSeq" id="WP_158500843.1">
    <property type="nucleotide sequence ID" value="NZ_CP012622.1"/>
</dbReference>
<evidence type="ECO:0000313" key="11">
    <source>
        <dbReference type="Proteomes" id="UP000063919"/>
    </source>
</evidence>
<evidence type="ECO:0000313" key="10">
    <source>
        <dbReference type="EMBL" id="ALD66172.1"/>
    </source>
</evidence>
<dbReference type="NCBIfam" id="TIGR00017">
    <property type="entry name" value="cmk"/>
    <property type="match status" value="1"/>
</dbReference>
<dbReference type="InterPro" id="IPR027417">
    <property type="entry name" value="P-loop_NTPase"/>
</dbReference>
<keyword evidence="11" id="KW-1185">Reference proteome</keyword>
<comment type="catalytic activity">
    <reaction evidence="7 8">
        <text>CMP + ATP = CDP + ADP</text>
        <dbReference type="Rhea" id="RHEA:11600"/>
        <dbReference type="ChEBI" id="CHEBI:30616"/>
        <dbReference type="ChEBI" id="CHEBI:58069"/>
        <dbReference type="ChEBI" id="CHEBI:60377"/>
        <dbReference type="ChEBI" id="CHEBI:456216"/>
        <dbReference type="EC" id="2.7.4.25"/>
    </reaction>
</comment>
<dbReference type="EC" id="2.7.4.25" evidence="8"/>
<dbReference type="OrthoDB" id="9807434at2"/>
<dbReference type="Pfam" id="PF02224">
    <property type="entry name" value="Cytidylate_kin"/>
    <property type="match status" value="1"/>
</dbReference>
<evidence type="ECO:0000256" key="2">
    <source>
        <dbReference type="ARBA" id="ARBA00022679"/>
    </source>
</evidence>
<dbReference type="GO" id="GO:0005737">
    <property type="term" value="C:cytoplasm"/>
    <property type="evidence" value="ECO:0007669"/>
    <property type="project" value="UniProtKB-SubCell"/>
</dbReference>
<evidence type="ECO:0000256" key="4">
    <source>
        <dbReference type="ARBA" id="ARBA00022777"/>
    </source>
</evidence>
<evidence type="ECO:0000256" key="7">
    <source>
        <dbReference type="ARBA" id="ARBA00048478"/>
    </source>
</evidence>
<dbReference type="GO" id="GO:0006220">
    <property type="term" value="P:pyrimidine nucleotide metabolic process"/>
    <property type="evidence" value="ECO:0007669"/>
    <property type="project" value="UniProtKB-UniRule"/>
</dbReference>
<dbReference type="CDD" id="cd02020">
    <property type="entry name" value="CMPK"/>
    <property type="match status" value="1"/>
</dbReference>
<keyword evidence="8" id="KW-0963">Cytoplasm</keyword>
<evidence type="ECO:0000259" key="9">
    <source>
        <dbReference type="Pfam" id="PF02224"/>
    </source>
</evidence>
<dbReference type="HAMAP" id="MF_00238">
    <property type="entry name" value="Cytidyl_kinase_type1"/>
    <property type="match status" value="1"/>
</dbReference>
<feature type="domain" description="Cytidylate kinase" evidence="9">
    <location>
        <begin position="6"/>
        <end position="217"/>
    </location>
</feature>
<comment type="subcellular location">
    <subcellularLocation>
        <location evidence="8">Cytoplasm</location>
    </subcellularLocation>
</comment>
<gene>
    <name evidence="8 10" type="primary">cmk</name>
    <name evidence="10" type="ORF">SCANT_v1c02620</name>
</gene>
<evidence type="ECO:0000256" key="3">
    <source>
        <dbReference type="ARBA" id="ARBA00022741"/>
    </source>
</evidence>
<evidence type="ECO:0000256" key="5">
    <source>
        <dbReference type="ARBA" id="ARBA00022840"/>
    </source>
</evidence>
<sequence length="220" mass="25614">MKHINIAVDGTAGSGKSSVMKRVAVKLKMNFIDTGVMYRAFTKFCLDNQVNFLNDKEIEKQIKNFNFKYINENSILVNNVEYGKTIFDYDVAENIKYVAKNNKVRKFMVLAQREMTQNKNNIVIGRDITTVVLPNAELKIYFDCSVEARAQRRFNQNKRKKITPNVYEDILRQIQQRDDYDKNREMGALKIAPDAWYLNTSNLSIGKVIRLILNKIENLK</sequence>